<dbReference type="EMBL" id="AUZJ01000053">
    <property type="protein sequence ID" value="ERF59971.1"/>
    <property type="molecule type" value="Genomic_DNA"/>
</dbReference>
<feature type="repeat" description="TPR" evidence="1">
    <location>
        <begin position="247"/>
        <end position="280"/>
    </location>
</feature>
<feature type="repeat" description="TPR" evidence="1">
    <location>
        <begin position="43"/>
        <end position="76"/>
    </location>
</feature>
<feature type="region of interest" description="Disordered" evidence="3">
    <location>
        <begin position="633"/>
        <end position="652"/>
    </location>
</feature>
<dbReference type="PROSITE" id="PS50293">
    <property type="entry name" value="TPR_REGION"/>
    <property type="match status" value="2"/>
</dbReference>
<feature type="coiled-coil region" evidence="2">
    <location>
        <begin position="453"/>
        <end position="480"/>
    </location>
</feature>
<evidence type="ECO:0000313" key="5">
    <source>
        <dbReference type="EMBL" id="ERK04439.1"/>
    </source>
</evidence>
<comment type="caution">
    <text evidence="4">The sequence shown here is derived from an EMBL/GenBank/DDBJ whole genome shotgun (WGS) entry which is preliminary data.</text>
</comment>
<dbReference type="Gene3D" id="1.25.40.10">
    <property type="entry name" value="Tetratricopeptide repeat domain"/>
    <property type="match status" value="4"/>
</dbReference>
<evidence type="ECO:0000313" key="6">
    <source>
        <dbReference type="Proteomes" id="UP000016412"/>
    </source>
</evidence>
<reference evidence="6 7" key="1">
    <citation type="submission" date="2013-08" db="EMBL/GenBank/DDBJ databases">
        <authorList>
            <person name="Durkin A.S."/>
            <person name="Haft D.R."/>
            <person name="McCorrison J."/>
            <person name="Torralba M."/>
            <person name="Gillis M."/>
            <person name="Haft D.H."/>
            <person name="Methe B."/>
            <person name="Sutton G."/>
            <person name="Nelson K.E."/>
        </authorList>
    </citation>
    <scope>NUCLEOTIDE SEQUENCE [LARGE SCALE GENOMIC DNA]</scope>
    <source>
        <strain evidence="5 7">ATCC 35536</strain>
        <strain evidence="4 6">VPI DR56BR1116</strain>
    </source>
</reference>
<evidence type="ECO:0000256" key="2">
    <source>
        <dbReference type="SAM" id="Coils"/>
    </source>
</evidence>
<feature type="repeat" description="TPR" evidence="1">
    <location>
        <begin position="145"/>
        <end position="178"/>
    </location>
</feature>
<keyword evidence="1" id="KW-0802">TPR repeat</keyword>
<dbReference type="SUPFAM" id="SSF48452">
    <property type="entry name" value="TPR-like"/>
    <property type="match status" value="2"/>
</dbReference>
<feature type="repeat" description="TPR" evidence="1">
    <location>
        <begin position="111"/>
        <end position="144"/>
    </location>
</feature>
<keyword evidence="2" id="KW-0175">Coiled coil</keyword>
<sequence>MASERAEENKLVLRRASAALASRDFELAARLYKGLLKDDPENRDVLFALGDVYVKSGDDARALPYYEKINKNNPNDTASLNALDAIYRRLGRFDDSLHVLRTALSIGGSNAEVNYNLGFTYRSMGDYDRAVECFESVIASDPADTLAYNHLGAIYARRKEYQKAATAYKRGLQVDPNHPVLQLNLAETYEALHAYGEAANAYEAALRAKPGWTEAVQRYTALLLRLHKTAAAASVVEKAIALHPSDAHLFSLLGRVERRRFDYEAAVRAFKKASAFDPENSSFISCLADAYEKNGALENAAALMRQAEKKSPLDEAVAFQYVRTLLSAGDDASAFAKLKALYAKNQNDVQTLDLYGQYCLCKGENEKADVCYKKINSIDAQYFAYEKSAAFRSLQTGRFDTARNYITRYLAKYPHDEEALVLSAKIDTAEGKLSSALDTYRAVLAVDDGNVLANSEVTRIAELQAEAEAAKNDYLADESDEKSGAEIVMDSPETKALEAAVYEPAPTQETPFDFDLMGESLLKADDEIDPFTMTDRESDEEMQDSEADGLDLLISPDRPIDRDASSRTAGNDDVFDGRTGPAAGLDETVPGNIDDGFGTETIDAEFEMPVVLPRSKAKYVNYEDEPISVAEDVPARRPLPESPPKASIPLPGAAEAGIAAPRRLAAALDTSNVERASELAALRRSYDEAHRTSRAARDAAEDAIRLIDTAKKSAERIRTDAALAESNVKDATEDAMKKIREAAEKTLSEMDGKRGEIIERKVQKKVSPQENASEQTKAMPRNETFGKERVPQLFDGARRSDQVSAELTAVLEKAMHALPDIAAALQNKKSADQFAIELELFKKLRTMCGFLPVRQKEKFMSSKTRLLLDYVIARLSGRPGLLATAEVLRKIKLPLGLLETNGTSPFTSLTDEQLVPLVIHDMRTKLADLPDASLAAALDAAASEALENARGR</sequence>
<dbReference type="PATRIC" id="fig|1125725.3.peg.2069"/>
<dbReference type="Proteomes" id="UP000016412">
    <property type="component" value="Unassembled WGS sequence"/>
</dbReference>
<dbReference type="PANTHER" id="PTHR12558:SF13">
    <property type="entry name" value="CELL DIVISION CYCLE PROTEIN 27 HOMOLOG"/>
    <property type="match status" value="1"/>
</dbReference>
<evidence type="ECO:0000313" key="4">
    <source>
        <dbReference type="EMBL" id="ERF59971.1"/>
    </source>
</evidence>
<feature type="coiled-coil region" evidence="2">
    <location>
        <begin position="714"/>
        <end position="749"/>
    </location>
</feature>
<dbReference type="RefSeq" id="WP_021331084.1">
    <property type="nucleotide sequence ID" value="NZ_AUZJ01000053.1"/>
</dbReference>
<name>U1FKR6_TRESO</name>
<organism evidence="4 6">
    <name type="scientific">Treponema socranskii subsp. socranskii VPI DR56BR1116 = ATCC 35536</name>
    <dbReference type="NCBI Taxonomy" id="1125725"/>
    <lineage>
        <taxon>Bacteria</taxon>
        <taxon>Pseudomonadati</taxon>
        <taxon>Spirochaetota</taxon>
        <taxon>Spirochaetia</taxon>
        <taxon>Spirochaetales</taxon>
        <taxon>Treponemataceae</taxon>
        <taxon>Treponema</taxon>
    </lineage>
</organism>
<protein>
    <submittedName>
        <fullName evidence="4">Anaphase-promoting complex, cyclosome, subunit 3</fullName>
    </submittedName>
</protein>
<dbReference type="EMBL" id="AVQI01000022">
    <property type="protein sequence ID" value="ERK04439.1"/>
    <property type="molecule type" value="Genomic_DNA"/>
</dbReference>
<dbReference type="PROSITE" id="PS50005">
    <property type="entry name" value="TPR"/>
    <property type="match status" value="4"/>
</dbReference>
<dbReference type="STRING" id="1125725.HMPREF1325_0540"/>
<feature type="region of interest" description="Disordered" evidence="3">
    <location>
        <begin position="763"/>
        <end position="783"/>
    </location>
</feature>
<dbReference type="InterPro" id="IPR019734">
    <property type="entry name" value="TPR_rpt"/>
</dbReference>
<feature type="region of interest" description="Disordered" evidence="3">
    <location>
        <begin position="535"/>
        <end position="593"/>
    </location>
</feature>
<evidence type="ECO:0000256" key="3">
    <source>
        <dbReference type="SAM" id="MobiDB-lite"/>
    </source>
</evidence>
<feature type="compositionally biased region" description="Polar residues" evidence="3">
    <location>
        <begin position="766"/>
        <end position="776"/>
    </location>
</feature>
<evidence type="ECO:0000313" key="7">
    <source>
        <dbReference type="Proteomes" id="UP000016646"/>
    </source>
</evidence>
<dbReference type="eggNOG" id="COG0457">
    <property type="taxonomic scope" value="Bacteria"/>
</dbReference>
<proteinExistence type="predicted"/>
<evidence type="ECO:0000256" key="1">
    <source>
        <dbReference type="PROSITE-ProRule" id="PRU00339"/>
    </source>
</evidence>
<dbReference type="PANTHER" id="PTHR12558">
    <property type="entry name" value="CELL DIVISION CYCLE 16,23,27"/>
    <property type="match status" value="1"/>
</dbReference>
<keyword evidence="7" id="KW-1185">Reference proteome</keyword>
<dbReference type="AlphaFoldDB" id="U1FKR6"/>
<dbReference type="Pfam" id="PF13432">
    <property type="entry name" value="TPR_16"/>
    <property type="match status" value="4"/>
</dbReference>
<accession>U1FKR6</accession>
<dbReference type="InterPro" id="IPR011990">
    <property type="entry name" value="TPR-like_helical_dom_sf"/>
</dbReference>
<dbReference type="Proteomes" id="UP000016646">
    <property type="component" value="Unassembled WGS sequence"/>
</dbReference>
<feature type="compositionally biased region" description="Acidic residues" evidence="3">
    <location>
        <begin position="537"/>
        <end position="549"/>
    </location>
</feature>
<dbReference type="SMART" id="SM00028">
    <property type="entry name" value="TPR"/>
    <property type="match status" value="8"/>
</dbReference>
<gene>
    <name evidence="5" type="ORF">HMPREF0860_1667</name>
    <name evidence="4" type="ORF">HMPREF1325_0540</name>
</gene>